<dbReference type="PANTHER" id="PTHR31760:SF0">
    <property type="entry name" value="S-ADENOSYL-L-METHIONINE-DEPENDENT METHYLTRANSFERASES SUPERFAMILY PROTEIN"/>
    <property type="match status" value="1"/>
</dbReference>
<dbReference type="NCBIfam" id="TIGR00138">
    <property type="entry name" value="rsmG_gidB"/>
    <property type="match status" value="1"/>
</dbReference>
<dbReference type="RefSeq" id="WP_092666453.1">
    <property type="nucleotide sequence ID" value="NZ_LT629734.1"/>
</dbReference>
<comment type="subcellular location">
    <subcellularLocation>
        <location evidence="6">Cytoplasm</location>
    </subcellularLocation>
</comment>
<dbReference type="Gene3D" id="3.40.50.150">
    <property type="entry name" value="Vaccinia Virus protein VP39"/>
    <property type="match status" value="1"/>
</dbReference>
<feature type="binding site" evidence="6">
    <location>
        <position position="75"/>
    </location>
    <ligand>
        <name>S-adenosyl-L-methionine</name>
        <dbReference type="ChEBI" id="CHEBI:59789"/>
    </ligand>
</feature>
<evidence type="ECO:0000256" key="6">
    <source>
        <dbReference type="HAMAP-Rule" id="MF_00074"/>
    </source>
</evidence>
<dbReference type="STRING" id="684552.SAMN04489719_1523"/>
<evidence type="ECO:0000313" key="8">
    <source>
        <dbReference type="Proteomes" id="UP000199649"/>
    </source>
</evidence>
<feature type="binding site" evidence="6">
    <location>
        <position position="80"/>
    </location>
    <ligand>
        <name>S-adenosyl-L-methionine</name>
        <dbReference type="ChEBI" id="CHEBI:59789"/>
    </ligand>
</feature>
<keyword evidence="3 6" id="KW-0489">Methyltransferase</keyword>
<accession>A0A1H1PET3</accession>
<evidence type="ECO:0000256" key="5">
    <source>
        <dbReference type="ARBA" id="ARBA00022691"/>
    </source>
</evidence>
<dbReference type="SUPFAM" id="SSF53335">
    <property type="entry name" value="S-adenosyl-L-methionine-dependent methyltransferases"/>
    <property type="match status" value="1"/>
</dbReference>
<dbReference type="HAMAP" id="MF_00074">
    <property type="entry name" value="16SrRNA_methyltr_G"/>
    <property type="match status" value="1"/>
</dbReference>
<reference evidence="8" key="1">
    <citation type="submission" date="2016-10" db="EMBL/GenBank/DDBJ databases">
        <authorList>
            <person name="Varghese N."/>
            <person name="Submissions S."/>
        </authorList>
    </citation>
    <scope>NUCLEOTIDE SEQUENCE [LARGE SCALE GENOMIC DNA]</scope>
    <source>
        <strain evidence="8">DSM 22965</strain>
    </source>
</reference>
<dbReference type="GO" id="GO:0005829">
    <property type="term" value="C:cytosol"/>
    <property type="evidence" value="ECO:0007669"/>
    <property type="project" value="TreeGrafter"/>
</dbReference>
<organism evidence="7 8">
    <name type="scientific">Agrococcus carbonis</name>
    <dbReference type="NCBI Taxonomy" id="684552"/>
    <lineage>
        <taxon>Bacteria</taxon>
        <taxon>Bacillati</taxon>
        <taxon>Actinomycetota</taxon>
        <taxon>Actinomycetes</taxon>
        <taxon>Micrococcales</taxon>
        <taxon>Microbacteriaceae</taxon>
        <taxon>Agrococcus</taxon>
    </lineage>
</organism>
<dbReference type="AlphaFoldDB" id="A0A1H1PET3"/>
<feature type="binding site" evidence="6">
    <location>
        <position position="144"/>
    </location>
    <ligand>
        <name>S-adenosyl-L-methionine</name>
        <dbReference type="ChEBI" id="CHEBI:59789"/>
    </ligand>
</feature>
<evidence type="ECO:0000256" key="3">
    <source>
        <dbReference type="ARBA" id="ARBA00022603"/>
    </source>
</evidence>
<keyword evidence="8" id="KW-1185">Reference proteome</keyword>
<evidence type="ECO:0000256" key="2">
    <source>
        <dbReference type="ARBA" id="ARBA00022552"/>
    </source>
</evidence>
<evidence type="ECO:0000256" key="4">
    <source>
        <dbReference type="ARBA" id="ARBA00022679"/>
    </source>
</evidence>
<feature type="binding site" evidence="6">
    <location>
        <begin position="126"/>
        <end position="127"/>
    </location>
    <ligand>
        <name>S-adenosyl-L-methionine</name>
        <dbReference type="ChEBI" id="CHEBI:59789"/>
    </ligand>
</feature>
<dbReference type="OrthoDB" id="9808773at2"/>
<dbReference type="Proteomes" id="UP000199649">
    <property type="component" value="Chromosome I"/>
</dbReference>
<comment type="caution">
    <text evidence="6">Lacks conserved residue(s) required for the propagation of feature annotation.</text>
</comment>
<proteinExistence type="inferred from homology"/>
<comment type="function">
    <text evidence="6">Specifically methylates the N7 position of a guanine in 16S rRNA.</text>
</comment>
<evidence type="ECO:0000256" key="1">
    <source>
        <dbReference type="ARBA" id="ARBA00022490"/>
    </source>
</evidence>
<dbReference type="EC" id="2.1.1.-" evidence="6"/>
<keyword evidence="5 6" id="KW-0949">S-adenosyl-L-methionine</keyword>
<dbReference type="EMBL" id="LT629734">
    <property type="protein sequence ID" value="SDS09149.1"/>
    <property type="molecule type" value="Genomic_DNA"/>
</dbReference>
<name>A0A1H1PET3_9MICO</name>
<gene>
    <name evidence="6" type="primary">rsmG</name>
    <name evidence="7" type="ORF">SAMN04489719_1523</name>
</gene>
<sequence>MTDATPPQVEAEPEVAATLFGDRLELARSYTASLAEHGETLGLIGPRELPQLWSRHILNSALLAPLLRGRVGDVGSGAGLPGLLLAIARPDVELTLIEPMERRTEWLQSEVDRMGLDNVTVLRARAEELPGSGTLLPLDQVTARAVSALRTLIPLTAPLVRSGGELVLMKGGRAEEEIDAAQKVIRRHRLHDVEVLELGADLGLYVTRVVRAVVDP</sequence>
<dbReference type="InterPro" id="IPR029063">
    <property type="entry name" value="SAM-dependent_MTases_sf"/>
</dbReference>
<protein>
    <recommendedName>
        <fullName evidence="6">Ribosomal RNA small subunit methyltransferase G</fullName>
        <ecNumber evidence="6">2.1.1.-</ecNumber>
    </recommendedName>
    <alternativeName>
        <fullName evidence="6">16S rRNA 7-methylguanosine methyltransferase</fullName>
        <shortName evidence="6">16S rRNA m7G methyltransferase</shortName>
    </alternativeName>
</protein>
<keyword evidence="1 6" id="KW-0963">Cytoplasm</keyword>
<dbReference type="Pfam" id="PF02527">
    <property type="entry name" value="GidB"/>
    <property type="match status" value="1"/>
</dbReference>
<dbReference type="PANTHER" id="PTHR31760">
    <property type="entry name" value="S-ADENOSYL-L-METHIONINE-DEPENDENT METHYLTRANSFERASES SUPERFAMILY PROTEIN"/>
    <property type="match status" value="1"/>
</dbReference>
<comment type="similarity">
    <text evidence="6">Belongs to the methyltransferase superfamily. RNA methyltransferase RsmG family.</text>
</comment>
<dbReference type="InterPro" id="IPR003682">
    <property type="entry name" value="rRNA_ssu_MeTfrase_G"/>
</dbReference>
<dbReference type="GO" id="GO:0070043">
    <property type="term" value="F:rRNA (guanine-N7-)-methyltransferase activity"/>
    <property type="evidence" value="ECO:0007669"/>
    <property type="project" value="UniProtKB-UniRule"/>
</dbReference>
<keyword evidence="2 6" id="KW-0698">rRNA processing</keyword>
<keyword evidence="4 6" id="KW-0808">Transferase</keyword>
<evidence type="ECO:0000313" key="7">
    <source>
        <dbReference type="EMBL" id="SDS09149.1"/>
    </source>
</evidence>